<proteinExistence type="predicted"/>
<dbReference type="Proteomes" id="UP000483286">
    <property type="component" value="Unassembled WGS sequence"/>
</dbReference>
<gene>
    <name evidence="2" type="ORF">GO986_10320</name>
</gene>
<dbReference type="PROSITE" id="PS50883">
    <property type="entry name" value="EAL"/>
    <property type="match status" value="1"/>
</dbReference>
<dbReference type="EMBL" id="WQLB01000012">
    <property type="protein sequence ID" value="MVN87164.1"/>
    <property type="molecule type" value="Genomic_DNA"/>
</dbReference>
<dbReference type="PANTHER" id="PTHR33121">
    <property type="entry name" value="CYCLIC DI-GMP PHOSPHODIESTERASE PDEF"/>
    <property type="match status" value="1"/>
</dbReference>
<sequence>MPAPISPLPCDCLATSPPAWNESGGLWVWGSTAHAQRVLNRVAPGPQQGGGDARHFPASAHSELRALVDLAGPSAQAELLATPALPSGQPDPWAVRPLAVWLNRLETPWYADALKTLTFDLQPIVALSTGAVTGYEALVRAPHRGQRLSASELLRAAESHGHLRAFDALARREAIRQATPQLTQDQQLFINFAPGVVYNPDVCLQTTFAACREAGADFGRLVFEVTESEQFPDLDMLRRILTRYRTEGARVALDDLGAGHTSLTYLAALRPDIVKLDRDLSANLHGNDPRVDLVAALIRYAHELEIEVVAEGIETVDVLKLVTALGADYAQGYVLGRPAPEPLPLRAEAAVLWAST</sequence>
<evidence type="ECO:0000313" key="3">
    <source>
        <dbReference type="Proteomes" id="UP000483286"/>
    </source>
</evidence>
<feature type="domain" description="EAL" evidence="1">
    <location>
        <begin position="98"/>
        <end position="352"/>
    </location>
</feature>
<evidence type="ECO:0000259" key="1">
    <source>
        <dbReference type="PROSITE" id="PS50883"/>
    </source>
</evidence>
<dbReference type="RefSeq" id="WP_157459224.1">
    <property type="nucleotide sequence ID" value="NZ_WQLB01000012.1"/>
</dbReference>
<dbReference type="AlphaFoldDB" id="A0A7C9MRG1"/>
<dbReference type="InterPro" id="IPR001633">
    <property type="entry name" value="EAL_dom"/>
</dbReference>
<dbReference type="SUPFAM" id="SSF141868">
    <property type="entry name" value="EAL domain-like"/>
    <property type="match status" value="1"/>
</dbReference>
<reference evidence="2 3" key="1">
    <citation type="submission" date="2019-12" db="EMBL/GenBank/DDBJ databases">
        <title>Deinococcus sp. HMF7620 Genome sequencing and assembly.</title>
        <authorList>
            <person name="Kang H."/>
            <person name="Kim H."/>
            <person name="Joh K."/>
        </authorList>
    </citation>
    <scope>NUCLEOTIDE SEQUENCE [LARGE SCALE GENOMIC DNA]</scope>
    <source>
        <strain evidence="2 3">HMF7620</strain>
    </source>
</reference>
<protein>
    <submittedName>
        <fullName evidence="2">EAL domain-containing protein</fullName>
    </submittedName>
</protein>
<evidence type="ECO:0000313" key="2">
    <source>
        <dbReference type="EMBL" id="MVN87164.1"/>
    </source>
</evidence>
<dbReference type="PANTHER" id="PTHR33121:SF70">
    <property type="entry name" value="SIGNALING PROTEIN YKOW"/>
    <property type="match status" value="1"/>
</dbReference>
<dbReference type="InterPro" id="IPR035919">
    <property type="entry name" value="EAL_sf"/>
</dbReference>
<dbReference type="GO" id="GO:0071111">
    <property type="term" value="F:cyclic-guanylate-specific phosphodiesterase activity"/>
    <property type="evidence" value="ECO:0007669"/>
    <property type="project" value="InterPro"/>
</dbReference>
<dbReference type="CDD" id="cd01948">
    <property type="entry name" value="EAL"/>
    <property type="match status" value="1"/>
</dbReference>
<comment type="caution">
    <text evidence="2">The sequence shown here is derived from an EMBL/GenBank/DDBJ whole genome shotgun (WGS) entry which is preliminary data.</text>
</comment>
<accession>A0A7C9MRG1</accession>
<dbReference type="SMART" id="SM00052">
    <property type="entry name" value="EAL"/>
    <property type="match status" value="1"/>
</dbReference>
<organism evidence="2 3">
    <name type="scientific">Deinococcus arboris</name>
    <dbReference type="NCBI Taxonomy" id="2682977"/>
    <lineage>
        <taxon>Bacteria</taxon>
        <taxon>Thermotogati</taxon>
        <taxon>Deinococcota</taxon>
        <taxon>Deinococci</taxon>
        <taxon>Deinococcales</taxon>
        <taxon>Deinococcaceae</taxon>
        <taxon>Deinococcus</taxon>
    </lineage>
</organism>
<keyword evidence="3" id="KW-1185">Reference proteome</keyword>
<dbReference type="Pfam" id="PF00563">
    <property type="entry name" value="EAL"/>
    <property type="match status" value="1"/>
</dbReference>
<dbReference type="Gene3D" id="3.20.20.450">
    <property type="entry name" value="EAL domain"/>
    <property type="match status" value="1"/>
</dbReference>
<name>A0A7C9MRG1_9DEIO</name>
<dbReference type="InterPro" id="IPR050706">
    <property type="entry name" value="Cyclic-di-GMP_PDE-like"/>
</dbReference>